<dbReference type="EMBL" id="JARBHB010000017">
    <property type="protein sequence ID" value="KAJ8865612.1"/>
    <property type="molecule type" value="Genomic_DNA"/>
</dbReference>
<evidence type="ECO:0000313" key="2">
    <source>
        <dbReference type="Proteomes" id="UP001159363"/>
    </source>
</evidence>
<evidence type="ECO:0000313" key="1">
    <source>
        <dbReference type="EMBL" id="KAJ8865612.1"/>
    </source>
</evidence>
<dbReference type="PANTHER" id="PTHR45749:SF21">
    <property type="entry name" value="DUF4371 DOMAIN-CONTAINING PROTEIN"/>
    <property type="match status" value="1"/>
</dbReference>
<dbReference type="PANTHER" id="PTHR45749">
    <property type="match status" value="1"/>
</dbReference>
<proteinExistence type="predicted"/>
<gene>
    <name evidence="1" type="ORF">PR048_033132</name>
</gene>
<name>A0ABQ9FZD6_9NEOP</name>
<organism evidence="1 2">
    <name type="scientific">Dryococelus australis</name>
    <dbReference type="NCBI Taxonomy" id="614101"/>
    <lineage>
        <taxon>Eukaryota</taxon>
        <taxon>Metazoa</taxon>
        <taxon>Ecdysozoa</taxon>
        <taxon>Arthropoda</taxon>
        <taxon>Hexapoda</taxon>
        <taxon>Insecta</taxon>
        <taxon>Pterygota</taxon>
        <taxon>Neoptera</taxon>
        <taxon>Polyneoptera</taxon>
        <taxon>Phasmatodea</taxon>
        <taxon>Verophasmatodea</taxon>
        <taxon>Anareolatae</taxon>
        <taxon>Phasmatidae</taxon>
        <taxon>Eurycanthinae</taxon>
        <taxon>Dryococelus</taxon>
    </lineage>
</organism>
<comment type="caution">
    <text evidence="1">The sequence shown here is derived from an EMBL/GenBank/DDBJ whole genome shotgun (WGS) entry which is preliminary data.</text>
</comment>
<evidence type="ECO:0008006" key="3">
    <source>
        <dbReference type="Google" id="ProtNLM"/>
    </source>
</evidence>
<accession>A0ABQ9FZD6</accession>
<protein>
    <recommendedName>
        <fullName evidence="3">DUF4371 domain-containing protein</fullName>
    </recommendedName>
</protein>
<sequence length="141" mass="16100">MNLLHPLTKEIISNSFMNKLSMTMNLKFTSNTEQSSQVYPVKSAPIFCFLCLTYCYKYRESSFVALILDETTDIAVKSQLSYVLRYVTRDGNAEERFLEFIDVSDDRTANGFYQHGIQILEDFKCADKLVAQTYNGAAVMA</sequence>
<keyword evidence="2" id="KW-1185">Reference proteome</keyword>
<reference evidence="1 2" key="1">
    <citation type="submission" date="2023-02" db="EMBL/GenBank/DDBJ databases">
        <title>LHISI_Scaffold_Assembly.</title>
        <authorList>
            <person name="Stuart O.P."/>
            <person name="Cleave R."/>
            <person name="Magrath M.J.L."/>
            <person name="Mikheyev A.S."/>
        </authorList>
    </citation>
    <scope>NUCLEOTIDE SEQUENCE [LARGE SCALE GENOMIC DNA]</scope>
    <source>
        <strain evidence="1">Daus_M_001</strain>
        <tissue evidence="1">Leg muscle</tissue>
    </source>
</reference>
<dbReference type="Proteomes" id="UP001159363">
    <property type="component" value="Chromosome 16"/>
</dbReference>